<evidence type="ECO:0000313" key="2">
    <source>
        <dbReference type="Proteomes" id="UP001220324"/>
    </source>
</evidence>
<gene>
    <name evidence="1" type="ORF">N7494_007778</name>
</gene>
<evidence type="ECO:0000313" key="1">
    <source>
        <dbReference type="EMBL" id="KAJ5538299.1"/>
    </source>
</evidence>
<organism evidence="1 2">
    <name type="scientific">Penicillium frequentans</name>
    <dbReference type="NCBI Taxonomy" id="3151616"/>
    <lineage>
        <taxon>Eukaryota</taxon>
        <taxon>Fungi</taxon>
        <taxon>Dikarya</taxon>
        <taxon>Ascomycota</taxon>
        <taxon>Pezizomycotina</taxon>
        <taxon>Eurotiomycetes</taxon>
        <taxon>Eurotiomycetidae</taxon>
        <taxon>Eurotiales</taxon>
        <taxon>Aspergillaceae</taxon>
        <taxon>Penicillium</taxon>
    </lineage>
</organism>
<accession>A0AAD6CVQ5</accession>
<dbReference type="AlphaFoldDB" id="A0AAD6CVQ5"/>
<dbReference type="EMBL" id="JAQIZZ010000006">
    <property type="protein sequence ID" value="KAJ5538299.1"/>
    <property type="molecule type" value="Genomic_DNA"/>
</dbReference>
<name>A0AAD6CVQ5_9EURO</name>
<protein>
    <submittedName>
        <fullName evidence="1">Uncharacterized protein</fullName>
    </submittedName>
</protein>
<dbReference type="Proteomes" id="UP001220324">
    <property type="component" value="Unassembled WGS sequence"/>
</dbReference>
<sequence length="163" mass="17639">MSKLSILVFVASPLDYARYRHTSLFFEFEPEAEPAANHAQTGADAEYIKSSLMEVIGSPGFMSFSERKNWGTPVSSNNLARVIHVSTIPSSIPISALRSTVSETLIRDGDGDTDWNGQNWVGDALGRLVGAGYLDSEARDHGLDAMVDVIMEAEDEEASVVGT</sequence>
<comment type="caution">
    <text evidence="1">The sequence shown here is derived from an EMBL/GenBank/DDBJ whole genome shotgun (WGS) entry which is preliminary data.</text>
</comment>
<reference evidence="1 2" key="1">
    <citation type="journal article" date="2023" name="IMA Fungus">
        <title>Comparative genomic study of the Penicillium genus elucidates a diverse pangenome and 15 lateral gene transfer events.</title>
        <authorList>
            <person name="Petersen C."/>
            <person name="Sorensen T."/>
            <person name="Nielsen M.R."/>
            <person name="Sondergaard T.E."/>
            <person name="Sorensen J.L."/>
            <person name="Fitzpatrick D.A."/>
            <person name="Frisvad J.C."/>
            <person name="Nielsen K.L."/>
        </authorList>
    </citation>
    <scope>NUCLEOTIDE SEQUENCE [LARGE SCALE GENOMIC DNA]</scope>
    <source>
        <strain evidence="1 2">IBT 35679</strain>
    </source>
</reference>
<keyword evidence="2" id="KW-1185">Reference proteome</keyword>
<proteinExistence type="predicted"/>